<dbReference type="PANTHER" id="PTHR19331:SF465">
    <property type="entry name" value="EGG PEPTIDE SPERACT RECEPTOR"/>
    <property type="match status" value="1"/>
</dbReference>
<dbReference type="InterPro" id="IPR003609">
    <property type="entry name" value="Pan_app"/>
</dbReference>
<name>A0AAV4A0J9_9GAST</name>
<dbReference type="InterPro" id="IPR038178">
    <property type="entry name" value="Kringle_sf"/>
</dbReference>
<dbReference type="SMART" id="SM00130">
    <property type="entry name" value="KR"/>
    <property type="match status" value="1"/>
</dbReference>
<dbReference type="Gene3D" id="2.40.128.620">
    <property type="match status" value="1"/>
</dbReference>
<feature type="domain" description="Kringle" evidence="15">
    <location>
        <begin position="377"/>
        <end position="452"/>
    </location>
</feature>
<evidence type="ECO:0000313" key="18">
    <source>
        <dbReference type="EMBL" id="GFO00935.1"/>
    </source>
</evidence>
<dbReference type="PROSITE" id="PS00021">
    <property type="entry name" value="KRINGLE_1"/>
    <property type="match status" value="1"/>
</dbReference>
<evidence type="ECO:0000256" key="10">
    <source>
        <dbReference type="ARBA" id="ARBA00023180"/>
    </source>
</evidence>
<proteinExistence type="predicted"/>
<protein>
    <submittedName>
        <fullName evidence="18">Neurotrypsin</fullName>
    </submittedName>
</protein>
<evidence type="ECO:0000256" key="5">
    <source>
        <dbReference type="ARBA" id="ARBA00022729"/>
    </source>
</evidence>
<dbReference type="Pfam" id="PF00530">
    <property type="entry name" value="SRCR"/>
    <property type="match status" value="1"/>
</dbReference>
<organism evidence="18 19">
    <name type="scientific">Plakobranchus ocellatus</name>
    <dbReference type="NCBI Taxonomy" id="259542"/>
    <lineage>
        <taxon>Eukaryota</taxon>
        <taxon>Metazoa</taxon>
        <taxon>Spiralia</taxon>
        <taxon>Lophotrochozoa</taxon>
        <taxon>Mollusca</taxon>
        <taxon>Gastropoda</taxon>
        <taxon>Heterobranchia</taxon>
        <taxon>Euthyneura</taxon>
        <taxon>Panpulmonata</taxon>
        <taxon>Sacoglossa</taxon>
        <taxon>Placobranchoidea</taxon>
        <taxon>Plakobranchidae</taxon>
        <taxon>Plakobranchus</taxon>
    </lineage>
</organism>
<dbReference type="Proteomes" id="UP000735302">
    <property type="component" value="Unassembled WGS sequence"/>
</dbReference>
<evidence type="ECO:0000259" key="15">
    <source>
        <dbReference type="PROSITE" id="PS50070"/>
    </source>
</evidence>
<feature type="disulfide bond" evidence="11">
    <location>
        <begin position="424"/>
        <end position="447"/>
    </location>
</feature>
<gene>
    <name evidence="18" type="ORF">PoB_002744000</name>
</gene>
<evidence type="ECO:0000256" key="4">
    <source>
        <dbReference type="ARBA" id="ARBA00022670"/>
    </source>
</evidence>
<dbReference type="SUPFAM" id="SSF57440">
    <property type="entry name" value="Kringle-like"/>
    <property type="match status" value="1"/>
</dbReference>
<dbReference type="GO" id="GO:0005576">
    <property type="term" value="C:extracellular region"/>
    <property type="evidence" value="ECO:0007669"/>
    <property type="project" value="UniProtKB-SubCell"/>
</dbReference>
<dbReference type="PROSITE" id="PS50068">
    <property type="entry name" value="LDLRA_2"/>
    <property type="match status" value="1"/>
</dbReference>
<keyword evidence="6" id="KW-0677">Repeat</keyword>
<dbReference type="AlphaFoldDB" id="A0AAV4A0J9"/>
<dbReference type="SUPFAM" id="SSF57424">
    <property type="entry name" value="LDL receptor-like module"/>
    <property type="match status" value="1"/>
</dbReference>
<evidence type="ECO:0000256" key="12">
    <source>
        <dbReference type="PROSITE-ProRule" id="PRU00124"/>
    </source>
</evidence>
<sequence length="616" mass="70041">MRPRPISTNITIVSTGVVDSGTVRCVMEDSGAEGRRKPCPRSFSDLFSLTFLNGQYDDCFEDLFTSKSSRIKKQHKPVEAPYSGQRIRLLNRHGYHNWGVVEVYRAGTWGHVCDDRWDLQDATVACRQLGFLRGAKSASANTSLSLSERASGIILMDEVRCLGTEPALQQCRYISNHDCSLTEAATLECEESQDCPDGWTAGFGKCYKLFSKARNLRLAAAVCAMHNSTLVNVMSKRENHYLSNLLTNFAPEFHQWHTGGHIRKGKWYWYSLVERKQRARRRLNKNWRRQSRFKTVRLPVTEEMWFPGWPSYENRYAEPGNNNRKQCLTLSRQYTDPNGGHKVVDYFFWKADWCQKQSGINFICQIDIAGKADKATDCYTGDGASYRGETAVTQLGTTCLSWAASTRVNEFTHPGAGLGDHNFCRNPDDDSKPWCWVDHDRWSFGYCRIPQCSSQPEIPTTVPATEDVQECPAREFFCSRQRKCIAESFRCDNEEDCSSGEDEQGCDYALSQFSAIANSGLFHTTGVADVPNLDGDTVTWIESTDERCAKRCLSTTRFTCRSFVYTTSNRTCLLTSFNSRHGSLFSAPGSKFFELDSHRNKITCFLFVRVCRVFLF</sequence>
<dbReference type="SMART" id="SM00192">
    <property type="entry name" value="LDLa"/>
    <property type="match status" value="1"/>
</dbReference>
<dbReference type="GO" id="GO:0008236">
    <property type="term" value="F:serine-type peptidase activity"/>
    <property type="evidence" value="ECO:0007669"/>
    <property type="project" value="UniProtKB-KW"/>
</dbReference>
<keyword evidence="2" id="KW-0964">Secreted</keyword>
<evidence type="ECO:0000256" key="8">
    <source>
        <dbReference type="ARBA" id="ARBA00022825"/>
    </source>
</evidence>
<evidence type="ECO:0000256" key="7">
    <source>
        <dbReference type="ARBA" id="ARBA00022801"/>
    </source>
</evidence>
<keyword evidence="4" id="KW-0645">Protease</keyword>
<dbReference type="GO" id="GO:0006508">
    <property type="term" value="P:proteolysis"/>
    <property type="evidence" value="ECO:0007669"/>
    <property type="project" value="UniProtKB-KW"/>
</dbReference>
<feature type="domain" description="Apple" evidence="17">
    <location>
        <begin position="506"/>
        <end position="597"/>
    </location>
</feature>
<dbReference type="GO" id="GO:0016020">
    <property type="term" value="C:membrane"/>
    <property type="evidence" value="ECO:0007669"/>
    <property type="project" value="InterPro"/>
</dbReference>
<dbReference type="Gene3D" id="3.50.4.10">
    <property type="entry name" value="Hepatocyte Growth Factor"/>
    <property type="match status" value="1"/>
</dbReference>
<dbReference type="Gene3D" id="3.10.100.10">
    <property type="entry name" value="Mannose-Binding Protein A, subunit A"/>
    <property type="match status" value="1"/>
</dbReference>
<comment type="subcellular location">
    <subcellularLocation>
        <location evidence="1">Secreted</location>
    </subcellularLocation>
</comment>
<keyword evidence="10" id="KW-0325">Glycoprotein</keyword>
<dbReference type="FunFam" id="3.10.250.10:FF:000001">
    <property type="entry name" value="Lysyl oxidase 4 isoform X1"/>
    <property type="match status" value="1"/>
</dbReference>
<keyword evidence="5" id="KW-0732">Signal</keyword>
<evidence type="ECO:0000259" key="17">
    <source>
        <dbReference type="PROSITE" id="PS50948"/>
    </source>
</evidence>
<evidence type="ECO:0000259" key="14">
    <source>
        <dbReference type="PROSITE" id="PS50041"/>
    </source>
</evidence>
<dbReference type="InterPro" id="IPR036772">
    <property type="entry name" value="SRCR-like_dom_sf"/>
</dbReference>
<evidence type="ECO:0000256" key="9">
    <source>
        <dbReference type="ARBA" id="ARBA00023157"/>
    </source>
</evidence>
<dbReference type="PROSITE" id="PS01209">
    <property type="entry name" value="LDLRA_1"/>
    <property type="match status" value="1"/>
</dbReference>
<dbReference type="PRINTS" id="PR00018">
    <property type="entry name" value="KRINGLE"/>
</dbReference>
<dbReference type="InterPro" id="IPR001190">
    <property type="entry name" value="SRCR"/>
</dbReference>
<dbReference type="InterPro" id="IPR001304">
    <property type="entry name" value="C-type_lectin-like"/>
</dbReference>
<dbReference type="InterPro" id="IPR018056">
    <property type="entry name" value="Kringle_CS"/>
</dbReference>
<evidence type="ECO:0000256" key="6">
    <source>
        <dbReference type="ARBA" id="ARBA00022737"/>
    </source>
</evidence>
<dbReference type="InterPro" id="IPR013806">
    <property type="entry name" value="Kringle-like"/>
</dbReference>
<keyword evidence="7" id="KW-0378">Hydrolase</keyword>
<dbReference type="CDD" id="cd00037">
    <property type="entry name" value="CLECT"/>
    <property type="match status" value="1"/>
</dbReference>
<accession>A0AAV4A0J9</accession>
<dbReference type="EMBL" id="BLXT01003182">
    <property type="protein sequence ID" value="GFO00935.1"/>
    <property type="molecule type" value="Genomic_DNA"/>
</dbReference>
<keyword evidence="9 13" id="KW-1015">Disulfide bond</keyword>
<dbReference type="InterPro" id="IPR016186">
    <property type="entry name" value="C-type_lectin-like/link_sf"/>
</dbReference>
<dbReference type="PANTHER" id="PTHR19331">
    <property type="entry name" value="SCAVENGER RECEPTOR DOMAIN-CONTAINING"/>
    <property type="match status" value="1"/>
</dbReference>
<evidence type="ECO:0000313" key="19">
    <source>
        <dbReference type="Proteomes" id="UP000735302"/>
    </source>
</evidence>
<keyword evidence="3 11" id="KW-0420">Kringle</keyword>
<feature type="domain" description="C-type lectin" evidence="14">
    <location>
        <begin position="204"/>
        <end position="357"/>
    </location>
</feature>
<evidence type="ECO:0000256" key="3">
    <source>
        <dbReference type="ARBA" id="ARBA00022572"/>
    </source>
</evidence>
<dbReference type="InterPro" id="IPR016187">
    <property type="entry name" value="CTDL_fold"/>
</dbReference>
<dbReference type="Pfam" id="PF00051">
    <property type="entry name" value="Kringle"/>
    <property type="match status" value="1"/>
</dbReference>
<dbReference type="InterPro" id="IPR002172">
    <property type="entry name" value="LDrepeatLR_classA_rpt"/>
</dbReference>
<dbReference type="PROSITE" id="PS50070">
    <property type="entry name" value="KRINGLE_2"/>
    <property type="match status" value="1"/>
</dbReference>
<keyword evidence="19" id="KW-1185">Reference proteome</keyword>
<dbReference type="Gene3D" id="2.40.20.10">
    <property type="entry name" value="Plasminogen Kringle 4"/>
    <property type="match status" value="1"/>
</dbReference>
<dbReference type="PRINTS" id="PR00258">
    <property type="entry name" value="SPERACTRCPTR"/>
</dbReference>
<dbReference type="CDD" id="cd00112">
    <property type="entry name" value="LDLa"/>
    <property type="match status" value="1"/>
</dbReference>
<evidence type="ECO:0000256" key="11">
    <source>
        <dbReference type="PROSITE-ProRule" id="PRU00121"/>
    </source>
</evidence>
<evidence type="ECO:0000259" key="16">
    <source>
        <dbReference type="PROSITE" id="PS50287"/>
    </source>
</evidence>
<dbReference type="InterPro" id="IPR023415">
    <property type="entry name" value="LDLR_class-A_CS"/>
</dbReference>
<dbReference type="PROSITE" id="PS50041">
    <property type="entry name" value="C_TYPE_LECTIN_2"/>
    <property type="match status" value="1"/>
</dbReference>
<feature type="disulfide bond" evidence="13">
    <location>
        <begin position="161"/>
        <end position="171"/>
    </location>
</feature>
<dbReference type="SMART" id="SM00034">
    <property type="entry name" value="CLECT"/>
    <property type="match status" value="1"/>
</dbReference>
<evidence type="ECO:0000256" key="1">
    <source>
        <dbReference type="ARBA" id="ARBA00004613"/>
    </source>
</evidence>
<dbReference type="FunFam" id="2.40.20.10:FF:000001">
    <property type="entry name" value="Urokinase-type plasminogen activator"/>
    <property type="match status" value="1"/>
</dbReference>
<feature type="domain" description="SRCR" evidence="16">
    <location>
        <begin position="87"/>
        <end position="190"/>
    </location>
</feature>
<dbReference type="SUPFAM" id="SSF56487">
    <property type="entry name" value="SRCR-like"/>
    <property type="match status" value="1"/>
</dbReference>
<dbReference type="InterPro" id="IPR036055">
    <property type="entry name" value="LDL_receptor-like_sf"/>
</dbReference>
<evidence type="ECO:0000256" key="2">
    <source>
        <dbReference type="ARBA" id="ARBA00022525"/>
    </source>
</evidence>
<dbReference type="Pfam" id="PF00057">
    <property type="entry name" value="Ldl_recept_a"/>
    <property type="match status" value="1"/>
</dbReference>
<evidence type="ECO:0000256" key="13">
    <source>
        <dbReference type="PROSITE-ProRule" id="PRU00196"/>
    </source>
</evidence>
<dbReference type="CDD" id="cd00108">
    <property type="entry name" value="KR"/>
    <property type="match status" value="1"/>
</dbReference>
<dbReference type="SUPFAM" id="SSF57414">
    <property type="entry name" value="Hairpin loop containing domain-like"/>
    <property type="match status" value="1"/>
</dbReference>
<comment type="caution">
    <text evidence="13">Lacks conserved residue(s) required for the propagation of feature annotation.</text>
</comment>
<dbReference type="CDD" id="cd01099">
    <property type="entry name" value="PAN_AP_HGF"/>
    <property type="match status" value="1"/>
</dbReference>
<dbReference type="Gene3D" id="3.10.250.10">
    <property type="entry name" value="SRCR-like domain"/>
    <property type="match status" value="1"/>
</dbReference>
<keyword evidence="8" id="KW-0720">Serine protease</keyword>
<dbReference type="PROSITE" id="PS50948">
    <property type="entry name" value="PAN"/>
    <property type="match status" value="1"/>
</dbReference>
<reference evidence="18 19" key="1">
    <citation type="journal article" date="2021" name="Elife">
        <title>Chloroplast acquisition without the gene transfer in kleptoplastic sea slugs, Plakobranchus ocellatus.</title>
        <authorList>
            <person name="Maeda T."/>
            <person name="Takahashi S."/>
            <person name="Yoshida T."/>
            <person name="Shimamura S."/>
            <person name="Takaki Y."/>
            <person name="Nagai Y."/>
            <person name="Toyoda A."/>
            <person name="Suzuki Y."/>
            <person name="Arimoto A."/>
            <person name="Ishii H."/>
            <person name="Satoh N."/>
            <person name="Nishiyama T."/>
            <person name="Hasebe M."/>
            <person name="Maruyama T."/>
            <person name="Minagawa J."/>
            <person name="Obokata J."/>
            <person name="Shigenobu S."/>
        </authorList>
    </citation>
    <scope>NUCLEOTIDE SEQUENCE [LARGE SCALE GENOMIC DNA]</scope>
</reference>
<dbReference type="InterPro" id="IPR000001">
    <property type="entry name" value="Kringle"/>
</dbReference>
<dbReference type="SMART" id="SM00202">
    <property type="entry name" value="SR"/>
    <property type="match status" value="1"/>
</dbReference>
<dbReference type="PROSITE" id="PS50287">
    <property type="entry name" value="SRCR_2"/>
    <property type="match status" value="1"/>
</dbReference>
<feature type="disulfide bond" evidence="12">
    <location>
        <begin position="491"/>
        <end position="506"/>
    </location>
</feature>
<comment type="caution">
    <text evidence="18">The sequence shown here is derived from an EMBL/GenBank/DDBJ whole genome shotgun (WGS) entry which is preliminary data.</text>
</comment>
<dbReference type="Pfam" id="PF00024">
    <property type="entry name" value="PAN_1"/>
    <property type="match status" value="1"/>
</dbReference>
<dbReference type="SUPFAM" id="SSF56436">
    <property type="entry name" value="C-type lectin-like"/>
    <property type="match status" value="1"/>
</dbReference>